<evidence type="ECO:0000313" key="1">
    <source>
        <dbReference type="EMBL" id="GIO32850.1"/>
    </source>
</evidence>
<comment type="caution">
    <text evidence="1">The sequence shown here is derived from an EMBL/GenBank/DDBJ whole genome shotgun (WGS) entry which is preliminary data.</text>
</comment>
<accession>A0A919XL85</accession>
<name>A0A919XL85_9BACL</name>
<gene>
    <name evidence="1" type="ORF">J2TS6_39910</name>
</gene>
<dbReference type="RefSeq" id="WP_160043009.1">
    <property type="nucleotide sequence ID" value="NZ_BORQ01000005.1"/>
</dbReference>
<dbReference type="EMBL" id="BORQ01000005">
    <property type="protein sequence ID" value="GIO32850.1"/>
    <property type="molecule type" value="Genomic_DNA"/>
</dbReference>
<sequence length="115" mass="12704">MKMKAKFTVLLGTIVGIIIVTGSVVGAKSFAEPEEPSNAYINPSVETVGDIMKTSEKMDQIEKNTSVIVNDFGEFIKNNTYDYSNLDDSEIAQNDKELTANTKVLIEDYGVYVKK</sequence>
<protein>
    <submittedName>
        <fullName evidence="1">Uncharacterized protein</fullName>
    </submittedName>
</protein>
<dbReference type="AlphaFoldDB" id="A0A919XL85"/>
<keyword evidence="2" id="KW-1185">Reference proteome</keyword>
<organism evidence="1 2">
    <name type="scientific">Paenibacillus albilobatus</name>
    <dbReference type="NCBI Taxonomy" id="2716884"/>
    <lineage>
        <taxon>Bacteria</taxon>
        <taxon>Bacillati</taxon>
        <taxon>Bacillota</taxon>
        <taxon>Bacilli</taxon>
        <taxon>Bacillales</taxon>
        <taxon>Paenibacillaceae</taxon>
        <taxon>Paenibacillus</taxon>
    </lineage>
</organism>
<evidence type="ECO:0000313" key="2">
    <source>
        <dbReference type="Proteomes" id="UP000679779"/>
    </source>
</evidence>
<proteinExistence type="predicted"/>
<reference evidence="1" key="1">
    <citation type="submission" date="2021-03" db="EMBL/GenBank/DDBJ databases">
        <title>Antimicrobial resistance genes in bacteria isolated from Japanese honey, and their potential for conferring macrolide and lincosamide resistance in the American foulbrood pathogen Paenibacillus larvae.</title>
        <authorList>
            <person name="Okamoto M."/>
            <person name="Kumagai M."/>
            <person name="Kanamori H."/>
            <person name="Takamatsu D."/>
        </authorList>
    </citation>
    <scope>NUCLEOTIDE SEQUENCE</scope>
    <source>
        <strain evidence="1">J2TS6</strain>
    </source>
</reference>
<dbReference type="Proteomes" id="UP000679779">
    <property type="component" value="Unassembled WGS sequence"/>
</dbReference>